<accession>A0A0F7KNU5</accession>
<organism evidence="1 2">
    <name type="scientific">Croceibacterium atlanticum</name>
    <dbReference type="NCBI Taxonomy" id="1267766"/>
    <lineage>
        <taxon>Bacteria</taxon>
        <taxon>Pseudomonadati</taxon>
        <taxon>Pseudomonadota</taxon>
        <taxon>Alphaproteobacteria</taxon>
        <taxon>Sphingomonadales</taxon>
        <taxon>Erythrobacteraceae</taxon>
        <taxon>Croceibacterium</taxon>
    </lineage>
</organism>
<protein>
    <submittedName>
        <fullName evidence="1">Uncharacterized protein</fullName>
    </submittedName>
</protein>
<dbReference type="OrthoDB" id="9809312at2"/>
<dbReference type="RefSeq" id="WP_046902314.1">
    <property type="nucleotide sequence ID" value="NZ_CP011452.2"/>
</dbReference>
<reference evidence="1" key="1">
    <citation type="submission" date="2015-05" db="EMBL/GenBank/DDBJ databases">
        <title>The complete genome of Altererythrobacter atlanticus strain 26DY36.</title>
        <authorList>
            <person name="Wu Y.-H."/>
            <person name="Cheng H."/>
            <person name="Wu X.-W."/>
        </authorList>
    </citation>
    <scope>NUCLEOTIDE SEQUENCE [LARGE SCALE GENOMIC DNA]</scope>
    <source>
        <strain evidence="1">26DY36</strain>
    </source>
</reference>
<gene>
    <name evidence="1" type="ORF">WYH_00168</name>
</gene>
<dbReference type="EMBL" id="CP011452">
    <property type="protein sequence ID" value="AKH41234.1"/>
    <property type="molecule type" value="Genomic_DNA"/>
</dbReference>
<dbReference type="InterPro" id="IPR036527">
    <property type="entry name" value="SCP2_sterol-bd_dom_sf"/>
</dbReference>
<evidence type="ECO:0000313" key="2">
    <source>
        <dbReference type="Proteomes" id="UP000034392"/>
    </source>
</evidence>
<dbReference type="SUPFAM" id="SSF55718">
    <property type="entry name" value="SCP-like"/>
    <property type="match status" value="1"/>
</dbReference>
<dbReference type="Gene3D" id="3.30.1050.10">
    <property type="entry name" value="SCP2 sterol-binding domain"/>
    <property type="match status" value="1"/>
</dbReference>
<dbReference type="Proteomes" id="UP000034392">
    <property type="component" value="Chromosome"/>
</dbReference>
<dbReference type="AlphaFoldDB" id="A0A0F7KNU5"/>
<dbReference type="STRING" id="1267766.WYH_00168"/>
<sequence length="101" mass="10965">MYTIDELTEKLQLALAHNPVGRSLLIDMGDEGVIRAEGLVVTNERQEAECTLKVSKANLDAILRGDLDMVEAANDGRIEVIDDPSAAIAMQPVLFAAWLDS</sequence>
<evidence type="ECO:0000313" key="1">
    <source>
        <dbReference type="EMBL" id="AKH41234.1"/>
    </source>
</evidence>
<dbReference type="PATRIC" id="fig|1267766.3.peg.172"/>
<keyword evidence="2" id="KW-1185">Reference proteome</keyword>
<name>A0A0F7KNU5_9SPHN</name>
<dbReference type="KEGG" id="aay:WYH_00168"/>
<proteinExistence type="predicted"/>